<dbReference type="CDD" id="cd00051">
    <property type="entry name" value="EFh"/>
    <property type="match status" value="1"/>
</dbReference>
<feature type="domain" description="EF-hand" evidence="3">
    <location>
        <begin position="89"/>
        <end position="124"/>
    </location>
</feature>
<accession>A0ABN8QCI7</accession>
<reference evidence="4 5" key="1">
    <citation type="submission" date="2022-05" db="EMBL/GenBank/DDBJ databases">
        <authorList>
            <consortium name="Genoscope - CEA"/>
            <person name="William W."/>
        </authorList>
    </citation>
    <scope>NUCLEOTIDE SEQUENCE [LARGE SCALE GENOMIC DNA]</scope>
</reference>
<dbReference type="Proteomes" id="UP001159405">
    <property type="component" value="Unassembled WGS sequence"/>
</dbReference>
<comment type="caution">
    <text evidence="4">The sequence shown here is derived from an EMBL/GenBank/DDBJ whole genome shotgun (WGS) entry which is preliminary data.</text>
</comment>
<dbReference type="PANTHER" id="PTHR23048:SF0">
    <property type="entry name" value="CALMODULIN LIKE 3"/>
    <property type="match status" value="1"/>
</dbReference>
<dbReference type="InterPro" id="IPR011992">
    <property type="entry name" value="EF-hand-dom_pair"/>
</dbReference>
<dbReference type="SUPFAM" id="SSF47473">
    <property type="entry name" value="EF-hand"/>
    <property type="match status" value="1"/>
</dbReference>
<name>A0ABN8QCI7_9CNID</name>
<keyword evidence="1" id="KW-0677">Repeat</keyword>
<gene>
    <name evidence="4" type="ORF">PLOB_00004413</name>
</gene>
<evidence type="ECO:0000256" key="1">
    <source>
        <dbReference type="ARBA" id="ARBA00022737"/>
    </source>
</evidence>
<dbReference type="Pfam" id="PF13499">
    <property type="entry name" value="EF-hand_7"/>
    <property type="match status" value="2"/>
</dbReference>
<feature type="domain" description="EF-hand" evidence="3">
    <location>
        <begin position="53"/>
        <end position="88"/>
    </location>
</feature>
<dbReference type="InterPro" id="IPR018247">
    <property type="entry name" value="EF_Hand_1_Ca_BS"/>
</dbReference>
<keyword evidence="5" id="KW-1185">Reference proteome</keyword>
<evidence type="ECO:0000256" key="2">
    <source>
        <dbReference type="ARBA" id="ARBA00022837"/>
    </source>
</evidence>
<feature type="domain" description="EF-hand" evidence="3">
    <location>
        <begin position="126"/>
        <end position="161"/>
    </location>
</feature>
<dbReference type="Gene3D" id="1.10.238.10">
    <property type="entry name" value="EF-hand"/>
    <property type="match status" value="2"/>
</dbReference>
<protein>
    <recommendedName>
        <fullName evidence="3">EF-hand domain-containing protein</fullName>
    </recommendedName>
</protein>
<keyword evidence="2" id="KW-0106">Calcium</keyword>
<dbReference type="InterPro" id="IPR050230">
    <property type="entry name" value="CALM/Myosin/TropC-like"/>
</dbReference>
<dbReference type="EMBL" id="CALNXK010000119">
    <property type="protein sequence ID" value="CAH3161279.1"/>
    <property type="molecule type" value="Genomic_DNA"/>
</dbReference>
<dbReference type="InterPro" id="IPR002048">
    <property type="entry name" value="EF_hand_dom"/>
</dbReference>
<dbReference type="PANTHER" id="PTHR23048">
    <property type="entry name" value="MYOSIN LIGHT CHAIN 1, 3"/>
    <property type="match status" value="1"/>
</dbReference>
<evidence type="ECO:0000313" key="5">
    <source>
        <dbReference type="Proteomes" id="UP001159405"/>
    </source>
</evidence>
<dbReference type="SMART" id="SM00054">
    <property type="entry name" value="EFh"/>
    <property type="match status" value="4"/>
</dbReference>
<organism evidence="4 5">
    <name type="scientific">Porites lobata</name>
    <dbReference type="NCBI Taxonomy" id="104759"/>
    <lineage>
        <taxon>Eukaryota</taxon>
        <taxon>Metazoa</taxon>
        <taxon>Cnidaria</taxon>
        <taxon>Anthozoa</taxon>
        <taxon>Hexacorallia</taxon>
        <taxon>Scleractinia</taxon>
        <taxon>Fungiina</taxon>
        <taxon>Poritidae</taxon>
        <taxon>Porites</taxon>
    </lineage>
</organism>
<proteinExistence type="predicted"/>
<dbReference type="PROSITE" id="PS50222">
    <property type="entry name" value="EF_HAND_2"/>
    <property type="match status" value="3"/>
</dbReference>
<dbReference type="PROSITE" id="PS00018">
    <property type="entry name" value="EF_HAND_1"/>
    <property type="match status" value="3"/>
</dbReference>
<evidence type="ECO:0000313" key="4">
    <source>
        <dbReference type="EMBL" id="CAH3161279.1"/>
    </source>
</evidence>
<evidence type="ECO:0000259" key="3">
    <source>
        <dbReference type="PROSITE" id="PS50222"/>
    </source>
</evidence>
<sequence>MLHQSLAGNKPSLDYIFHECHLPSIVLSTNSGRCQPRSKATILKNMANRLTEEQKEEISAAFKLFDKNGNGYISVAELGEAMKQAGQDLSEGEIKDMIKAVDRSGNGMVEYAEFEDLMASQMEDPLGADDLKYYFKKFDQSGDGFITGDELALVMKTFGGKTYSKEEIDDAIKTADINADGKVSYEGTLLLIMRE</sequence>